<protein>
    <submittedName>
        <fullName evidence="1">Uncharacterized protein</fullName>
    </submittedName>
</protein>
<evidence type="ECO:0000313" key="1">
    <source>
        <dbReference type="EMBL" id="MFD2312125.1"/>
    </source>
</evidence>
<reference evidence="2" key="1">
    <citation type="journal article" date="2019" name="Int. J. Syst. Evol. Microbiol.">
        <title>The Global Catalogue of Microorganisms (GCM) 10K type strain sequencing project: providing services to taxonomists for standard genome sequencing and annotation.</title>
        <authorList>
            <consortium name="The Broad Institute Genomics Platform"/>
            <consortium name="The Broad Institute Genome Sequencing Center for Infectious Disease"/>
            <person name="Wu L."/>
            <person name="Ma J."/>
        </authorList>
    </citation>
    <scope>NUCLEOTIDE SEQUENCE [LARGE SCALE GENOMIC DNA]</scope>
    <source>
        <strain evidence="2">KCTC 12848</strain>
    </source>
</reference>
<gene>
    <name evidence="1" type="ORF">ACFSKX_17020</name>
</gene>
<keyword evidence="2" id="KW-1185">Reference proteome</keyword>
<dbReference type="RefSeq" id="WP_265722985.1">
    <property type="nucleotide sequence ID" value="NZ_JAPIVK010000034.1"/>
</dbReference>
<proteinExistence type="predicted"/>
<evidence type="ECO:0000313" key="2">
    <source>
        <dbReference type="Proteomes" id="UP001597425"/>
    </source>
</evidence>
<comment type="caution">
    <text evidence="1">The sequence shown here is derived from an EMBL/GenBank/DDBJ whole genome shotgun (WGS) entry which is preliminary data.</text>
</comment>
<name>A0ABW5EIL0_9GAMM</name>
<sequence>MEQTSTALSAFIAQCRVWSREAEETGPRLHRFVEQVGDFLRVHEAGGWIPRELPEDTDTVSELAYWQVQQVMGMGAAQVCDSTIAIADACRVFLFAAELDPDALSAEVLQVFEALLEYTQQVEIVLLTCPLGDAKSFQLVQLVQAIHDNCHCPPRYRTGEWLARSPKPVMGRLPG</sequence>
<dbReference type="EMBL" id="JBHUJD010000030">
    <property type="protein sequence ID" value="MFD2312125.1"/>
    <property type="molecule type" value="Genomic_DNA"/>
</dbReference>
<accession>A0ABW5EIL0</accession>
<organism evidence="1 2">
    <name type="scientific">Microbulbifer halophilus</name>
    <dbReference type="NCBI Taxonomy" id="453963"/>
    <lineage>
        <taxon>Bacteria</taxon>
        <taxon>Pseudomonadati</taxon>
        <taxon>Pseudomonadota</taxon>
        <taxon>Gammaproteobacteria</taxon>
        <taxon>Cellvibrionales</taxon>
        <taxon>Microbulbiferaceae</taxon>
        <taxon>Microbulbifer</taxon>
    </lineage>
</organism>
<dbReference type="Proteomes" id="UP001597425">
    <property type="component" value="Unassembled WGS sequence"/>
</dbReference>